<feature type="transmembrane region" description="Helical" evidence="8">
    <location>
        <begin position="20"/>
        <end position="39"/>
    </location>
</feature>
<comment type="similarity">
    <text evidence="8">Belongs to the binding-protein-dependent transport system permease family.</text>
</comment>
<evidence type="ECO:0000256" key="7">
    <source>
        <dbReference type="ARBA" id="ARBA00023136"/>
    </source>
</evidence>
<sequence>MEVLSKNLNFLLDGLINTLLLSLSCLGIALVLGILAGVLQTSNHKALSLTMRGYAELFRGLPILITLFLVFFLLPELGVHVNSYISAMIALSLWSSANISVAVRGAIQSIPKAQTEASVALGLSTVQTMRYVILPQAVRRMLPSVIGLMSNLIQSTSLSVLIGNQDFLKSVQLVIERVELMEGLSVASQMYTLVLAVYFVICFPLSMLAKRLERSYR</sequence>
<evidence type="ECO:0000256" key="2">
    <source>
        <dbReference type="ARBA" id="ARBA00022448"/>
    </source>
</evidence>
<feature type="domain" description="ABC transmembrane type-1" evidence="9">
    <location>
        <begin position="15"/>
        <end position="209"/>
    </location>
</feature>
<protein>
    <submittedName>
        <fullName evidence="10">Amino acid ABC transporter permease</fullName>
    </submittedName>
</protein>
<dbReference type="InterPro" id="IPR000515">
    <property type="entry name" value="MetI-like"/>
</dbReference>
<reference evidence="10 11" key="1">
    <citation type="submission" date="2020-05" db="EMBL/GenBank/DDBJ databases">
        <title>Paenibacillus glebae, sp. nov., Paenibacillus humi sp. nov., Paenibacillus pedi sp. nov., Paenibacillus terrestris sp. nov. and Paenibacillus terricola sp. nov., isolated from a forest top soil sample.</title>
        <authorList>
            <person name="Qi S."/>
            <person name="Carlier A."/>
            <person name="Cnockaert M."/>
            <person name="Vandamme P."/>
        </authorList>
    </citation>
    <scope>NUCLEOTIDE SEQUENCE [LARGE SCALE GENOMIC DNA]</scope>
    <source>
        <strain evidence="10 11">LMG 29502</strain>
    </source>
</reference>
<evidence type="ECO:0000256" key="3">
    <source>
        <dbReference type="ARBA" id="ARBA00022475"/>
    </source>
</evidence>
<dbReference type="SUPFAM" id="SSF161098">
    <property type="entry name" value="MetI-like"/>
    <property type="match status" value="1"/>
</dbReference>
<evidence type="ECO:0000313" key="11">
    <source>
        <dbReference type="Proteomes" id="UP000711047"/>
    </source>
</evidence>
<dbReference type="PROSITE" id="PS51257">
    <property type="entry name" value="PROKAR_LIPOPROTEIN"/>
    <property type="match status" value="1"/>
</dbReference>
<evidence type="ECO:0000256" key="5">
    <source>
        <dbReference type="ARBA" id="ARBA00022970"/>
    </source>
</evidence>
<accession>A0ABX2DMR0</accession>
<dbReference type="InterPro" id="IPR035906">
    <property type="entry name" value="MetI-like_sf"/>
</dbReference>
<dbReference type="PROSITE" id="PS50928">
    <property type="entry name" value="ABC_TM1"/>
    <property type="match status" value="1"/>
</dbReference>
<comment type="subcellular location">
    <subcellularLocation>
        <location evidence="1 8">Cell membrane</location>
        <topology evidence="1 8">Multi-pass membrane protein</topology>
    </subcellularLocation>
</comment>
<feature type="transmembrane region" description="Helical" evidence="8">
    <location>
        <begin position="190"/>
        <end position="209"/>
    </location>
</feature>
<dbReference type="PANTHER" id="PTHR30614">
    <property type="entry name" value="MEMBRANE COMPONENT OF AMINO ACID ABC TRANSPORTER"/>
    <property type="match status" value="1"/>
</dbReference>
<evidence type="ECO:0000256" key="4">
    <source>
        <dbReference type="ARBA" id="ARBA00022692"/>
    </source>
</evidence>
<keyword evidence="7 8" id="KW-0472">Membrane</keyword>
<keyword evidence="3" id="KW-1003">Cell membrane</keyword>
<dbReference type="InterPro" id="IPR010065">
    <property type="entry name" value="AA_ABC_transptr_permease_3TM"/>
</dbReference>
<keyword evidence="5" id="KW-0029">Amino-acid transport</keyword>
<dbReference type="RefSeq" id="WP_173132302.1">
    <property type="nucleotide sequence ID" value="NZ_CP073365.1"/>
</dbReference>
<organism evidence="10 11">
    <name type="scientific">Paenibacillus tritici</name>
    <dbReference type="NCBI Taxonomy" id="1873425"/>
    <lineage>
        <taxon>Bacteria</taxon>
        <taxon>Bacillati</taxon>
        <taxon>Bacillota</taxon>
        <taxon>Bacilli</taxon>
        <taxon>Bacillales</taxon>
        <taxon>Paenibacillaceae</taxon>
        <taxon>Paenibacillus</taxon>
    </lineage>
</organism>
<keyword evidence="4 8" id="KW-0812">Transmembrane</keyword>
<dbReference type="Proteomes" id="UP000711047">
    <property type="component" value="Unassembled WGS sequence"/>
</dbReference>
<comment type="caution">
    <text evidence="10">The sequence shown here is derived from an EMBL/GenBank/DDBJ whole genome shotgun (WGS) entry which is preliminary data.</text>
</comment>
<dbReference type="Pfam" id="PF00528">
    <property type="entry name" value="BPD_transp_1"/>
    <property type="match status" value="1"/>
</dbReference>
<evidence type="ECO:0000256" key="8">
    <source>
        <dbReference type="RuleBase" id="RU363032"/>
    </source>
</evidence>
<keyword evidence="6 8" id="KW-1133">Transmembrane helix</keyword>
<dbReference type="Gene3D" id="1.10.3720.10">
    <property type="entry name" value="MetI-like"/>
    <property type="match status" value="1"/>
</dbReference>
<dbReference type="EMBL" id="JABMKX010000005">
    <property type="protein sequence ID" value="NQX45909.1"/>
    <property type="molecule type" value="Genomic_DNA"/>
</dbReference>
<evidence type="ECO:0000256" key="1">
    <source>
        <dbReference type="ARBA" id="ARBA00004651"/>
    </source>
</evidence>
<evidence type="ECO:0000313" key="10">
    <source>
        <dbReference type="EMBL" id="NQX45909.1"/>
    </source>
</evidence>
<evidence type="ECO:0000256" key="6">
    <source>
        <dbReference type="ARBA" id="ARBA00022989"/>
    </source>
</evidence>
<proteinExistence type="inferred from homology"/>
<keyword evidence="2 8" id="KW-0813">Transport</keyword>
<keyword evidence="11" id="KW-1185">Reference proteome</keyword>
<name>A0ABX2DMR0_9BACL</name>
<gene>
    <name evidence="10" type="ORF">HQN87_11250</name>
</gene>
<dbReference type="PANTHER" id="PTHR30614:SF0">
    <property type="entry name" value="L-CYSTINE TRANSPORT SYSTEM PERMEASE PROTEIN TCYL"/>
    <property type="match status" value="1"/>
</dbReference>
<dbReference type="CDD" id="cd06261">
    <property type="entry name" value="TM_PBP2"/>
    <property type="match status" value="1"/>
</dbReference>
<feature type="transmembrane region" description="Helical" evidence="8">
    <location>
        <begin position="60"/>
        <end position="78"/>
    </location>
</feature>
<evidence type="ECO:0000259" key="9">
    <source>
        <dbReference type="PROSITE" id="PS50928"/>
    </source>
</evidence>
<dbReference type="InterPro" id="IPR043429">
    <property type="entry name" value="ArtM/GltK/GlnP/TcyL/YhdX-like"/>
</dbReference>
<dbReference type="NCBIfam" id="TIGR01726">
    <property type="entry name" value="HEQRo_perm_3TM"/>
    <property type="match status" value="1"/>
</dbReference>